<accession>A0ABM1LBA0</accession>
<keyword evidence="2" id="KW-1015">Disulfide bond</keyword>
<dbReference type="PROSITE" id="PS50041">
    <property type="entry name" value="C_TYPE_LECTIN_2"/>
    <property type="match status" value="1"/>
</dbReference>
<gene>
    <name evidence="6" type="primary">LOC107124314</name>
</gene>
<dbReference type="PANTHER" id="PTHR22803">
    <property type="entry name" value="MANNOSE, PHOSPHOLIPASE, LECTIN RECEPTOR RELATED"/>
    <property type="match status" value="1"/>
</dbReference>
<dbReference type="SUPFAM" id="SSF56436">
    <property type="entry name" value="C-type lectin-like"/>
    <property type="match status" value="1"/>
</dbReference>
<reference evidence="6" key="1">
    <citation type="submission" date="2025-08" db="UniProtKB">
        <authorList>
            <consortium name="RefSeq"/>
        </authorList>
    </citation>
    <scope>IDENTIFICATION</scope>
</reference>
<feature type="domain" description="C-type lectin" evidence="4">
    <location>
        <begin position="86"/>
        <end position="201"/>
    </location>
</feature>
<dbReference type="InterPro" id="IPR033989">
    <property type="entry name" value="CD209-like_CTLD"/>
</dbReference>
<dbReference type="SMART" id="SM00034">
    <property type="entry name" value="CLECT"/>
    <property type="match status" value="1"/>
</dbReference>
<dbReference type="InterPro" id="IPR018378">
    <property type="entry name" value="C-type_lectin_CS"/>
</dbReference>
<dbReference type="RefSeq" id="XP_015283237.1">
    <property type="nucleotide sequence ID" value="XM_015427751.1"/>
</dbReference>
<proteinExistence type="predicted"/>
<name>A0ABM1LBA0_GEKJA</name>
<keyword evidence="3" id="KW-0472">Membrane</keyword>
<sequence length="215" mass="25323">MDEEKYPDDIRTYTGRNILRRPLFIIYILLAVSYLLIVIGFAVTLSKATTLSSQLNETYNKMKINPSGRDLHLFPCGPDNRQWEYFNGKCYYFSLETVPWQEAKTKCEEQHAKLVVIDGFPKQNFIQTRTRNERFWIGLHELQTEGEWKWLDGSNYRTGFKYWKQGEPNDYMRHDEDCAQVWINGEWNDFTCSSSCYYVCERPMPSPPPAAPKGK</sequence>
<keyword evidence="5" id="KW-1185">Reference proteome</keyword>
<dbReference type="InterPro" id="IPR001304">
    <property type="entry name" value="C-type_lectin-like"/>
</dbReference>
<dbReference type="InterPro" id="IPR050111">
    <property type="entry name" value="C-type_lectin/snaclec_domain"/>
</dbReference>
<evidence type="ECO:0000259" key="4">
    <source>
        <dbReference type="PROSITE" id="PS50041"/>
    </source>
</evidence>
<keyword evidence="1" id="KW-0430">Lectin</keyword>
<evidence type="ECO:0000256" key="3">
    <source>
        <dbReference type="SAM" id="Phobius"/>
    </source>
</evidence>
<dbReference type="InterPro" id="IPR016186">
    <property type="entry name" value="C-type_lectin-like/link_sf"/>
</dbReference>
<dbReference type="PROSITE" id="PS00615">
    <property type="entry name" value="C_TYPE_LECTIN_1"/>
    <property type="match status" value="1"/>
</dbReference>
<keyword evidence="3" id="KW-0812">Transmembrane</keyword>
<dbReference type="Proteomes" id="UP000694871">
    <property type="component" value="Unplaced"/>
</dbReference>
<dbReference type="CDD" id="cd03590">
    <property type="entry name" value="CLECT_DC-SIGN_like"/>
    <property type="match status" value="1"/>
</dbReference>
<dbReference type="GeneID" id="107124314"/>
<dbReference type="Gene3D" id="3.10.100.10">
    <property type="entry name" value="Mannose-Binding Protein A, subunit A"/>
    <property type="match status" value="1"/>
</dbReference>
<dbReference type="InterPro" id="IPR016187">
    <property type="entry name" value="CTDL_fold"/>
</dbReference>
<evidence type="ECO:0000313" key="6">
    <source>
        <dbReference type="RefSeq" id="XP_015283237.1"/>
    </source>
</evidence>
<feature type="transmembrane region" description="Helical" evidence="3">
    <location>
        <begin position="24"/>
        <end position="45"/>
    </location>
</feature>
<evidence type="ECO:0000256" key="1">
    <source>
        <dbReference type="ARBA" id="ARBA00022734"/>
    </source>
</evidence>
<evidence type="ECO:0000313" key="5">
    <source>
        <dbReference type="Proteomes" id="UP000694871"/>
    </source>
</evidence>
<dbReference type="Pfam" id="PF00059">
    <property type="entry name" value="Lectin_C"/>
    <property type="match status" value="1"/>
</dbReference>
<evidence type="ECO:0000256" key="2">
    <source>
        <dbReference type="ARBA" id="ARBA00023157"/>
    </source>
</evidence>
<organism evidence="5 6">
    <name type="scientific">Gekko japonicus</name>
    <name type="common">Schlegel's Japanese gecko</name>
    <dbReference type="NCBI Taxonomy" id="146911"/>
    <lineage>
        <taxon>Eukaryota</taxon>
        <taxon>Metazoa</taxon>
        <taxon>Chordata</taxon>
        <taxon>Craniata</taxon>
        <taxon>Vertebrata</taxon>
        <taxon>Euteleostomi</taxon>
        <taxon>Lepidosauria</taxon>
        <taxon>Squamata</taxon>
        <taxon>Bifurcata</taxon>
        <taxon>Gekkota</taxon>
        <taxon>Gekkonidae</taxon>
        <taxon>Gekkoninae</taxon>
        <taxon>Gekko</taxon>
    </lineage>
</organism>
<protein>
    <submittedName>
        <fullName evidence="6">Hepatic lectin-like</fullName>
    </submittedName>
</protein>
<keyword evidence="3" id="KW-1133">Transmembrane helix</keyword>